<dbReference type="GO" id="GO:0005737">
    <property type="term" value="C:cytoplasm"/>
    <property type="evidence" value="ECO:0007669"/>
    <property type="project" value="TreeGrafter"/>
</dbReference>
<reference evidence="3 4" key="1">
    <citation type="submission" date="2024-03" db="EMBL/GenBank/DDBJ databases">
        <title>The Acrasis kona genome and developmental transcriptomes reveal deep origins of eukaryotic multicellular pathways.</title>
        <authorList>
            <person name="Sheikh S."/>
            <person name="Fu C.-J."/>
            <person name="Brown M.W."/>
            <person name="Baldauf S.L."/>
        </authorList>
    </citation>
    <scope>NUCLEOTIDE SEQUENCE [LARGE SCALE GENOMIC DNA]</scope>
    <source>
        <strain evidence="3 4">ATCC MYA-3509</strain>
    </source>
</reference>
<dbReference type="PANTHER" id="PTHR31901:SF9">
    <property type="entry name" value="GH3 DOMAIN-CONTAINING PROTEIN"/>
    <property type="match status" value="1"/>
</dbReference>
<evidence type="ECO:0000313" key="3">
    <source>
        <dbReference type="EMBL" id="KAL0477544.1"/>
    </source>
</evidence>
<evidence type="ECO:0000259" key="1">
    <source>
        <dbReference type="Pfam" id="PF23571"/>
    </source>
</evidence>
<proteinExistence type="predicted"/>
<feature type="domain" description="GH3 middle" evidence="1">
    <location>
        <begin position="374"/>
        <end position="446"/>
    </location>
</feature>
<dbReference type="InterPro" id="IPR004993">
    <property type="entry name" value="GH3"/>
</dbReference>
<dbReference type="Pfam" id="PF03321">
    <property type="entry name" value="GH3"/>
    <property type="match status" value="1"/>
</dbReference>
<sequence>MACRSYYNFNQKCKDRCSVSHTLSTKVSQWAAEQVIDSIGEKALEKFNKEAESFDKIQELVFLQWVDENKDTIYGKDHSFESIKTLEEFRKLPLTEYSDYDKYIELIKQGTGNVLTSPVLQLGQTSGTSTGRKNLIPVTSKLKFTFLSSIPPALSTLYKDLPLSKSFQKSCKIMFEPTWEYTDSGTKVGCNSSVPSDMSDSVLDTSYSSPSWLLKSKTDNPNDLLYLHGLFAIRDRNLGSIESNFISVIHNFCDVIEKNWKEYAEMIESGVVPPLVDSVLEKGRFNQFLERDPERAQEIRNVMSQYKPGEQSLLKVLFPNLNVVIATDTGDFEFYGKQFKEKFISRDDVPIYSPFYAATEGLMGVNYNVFEKKYVLLPRAMFFEFLPVSQSDSTNHKTLLANQLESGAEYELVITNWSGLYRYRLGDVVKFHGYKGQAPIIQVMYRRGMFLNKVGERTNEKSFQLALENASKAWNTKVLDYTVSDIDSSDQYVVYVEVEDPQVKLDKNKLESELCSMNPIYADVVRTGRMKRADIKVVRPGTFLKMRDLMISLGAHPAQLKIPRVLRRRELQDLLNSNIVTNNDK</sequence>
<dbReference type="GO" id="GO:0016881">
    <property type="term" value="F:acid-amino acid ligase activity"/>
    <property type="evidence" value="ECO:0007669"/>
    <property type="project" value="TreeGrafter"/>
</dbReference>
<name>A0AAW2YKA2_9EUKA</name>
<dbReference type="AlphaFoldDB" id="A0AAW2YKA2"/>
<dbReference type="Pfam" id="PF23571">
    <property type="entry name" value="GH3_M"/>
    <property type="match status" value="1"/>
</dbReference>
<feature type="domain" description="GH3 C-terminal" evidence="2">
    <location>
        <begin position="463"/>
        <end position="570"/>
    </location>
</feature>
<dbReference type="InterPro" id="IPR055377">
    <property type="entry name" value="GH3_M"/>
</dbReference>
<dbReference type="InterPro" id="IPR055378">
    <property type="entry name" value="GH3_C"/>
</dbReference>
<dbReference type="Proteomes" id="UP001431209">
    <property type="component" value="Unassembled WGS sequence"/>
</dbReference>
<dbReference type="EMBL" id="JAOPGA020000191">
    <property type="protein sequence ID" value="KAL0477544.1"/>
    <property type="molecule type" value="Genomic_DNA"/>
</dbReference>
<evidence type="ECO:0000313" key="4">
    <source>
        <dbReference type="Proteomes" id="UP001431209"/>
    </source>
</evidence>
<accession>A0AAW2YKA2</accession>
<dbReference type="PANTHER" id="PTHR31901">
    <property type="entry name" value="GH3 DOMAIN-CONTAINING PROTEIN"/>
    <property type="match status" value="1"/>
</dbReference>
<dbReference type="Pfam" id="PF23572">
    <property type="entry name" value="GH3_C"/>
    <property type="match status" value="1"/>
</dbReference>
<organism evidence="3 4">
    <name type="scientific">Acrasis kona</name>
    <dbReference type="NCBI Taxonomy" id="1008807"/>
    <lineage>
        <taxon>Eukaryota</taxon>
        <taxon>Discoba</taxon>
        <taxon>Heterolobosea</taxon>
        <taxon>Tetramitia</taxon>
        <taxon>Eutetramitia</taxon>
        <taxon>Acrasidae</taxon>
        <taxon>Acrasis</taxon>
    </lineage>
</organism>
<comment type="caution">
    <text evidence="3">The sequence shown here is derived from an EMBL/GenBank/DDBJ whole genome shotgun (WGS) entry which is preliminary data.</text>
</comment>
<gene>
    <name evidence="3" type="ORF">AKO1_010854</name>
</gene>
<evidence type="ECO:0000259" key="2">
    <source>
        <dbReference type="Pfam" id="PF23572"/>
    </source>
</evidence>
<keyword evidence="4" id="KW-1185">Reference proteome</keyword>
<protein>
    <submittedName>
        <fullName evidence="3">Jasmonic acid-amido synthetase</fullName>
    </submittedName>
</protein>